<dbReference type="Proteomes" id="UP000515909">
    <property type="component" value="Chromosome"/>
</dbReference>
<gene>
    <name evidence="1" type="ORF">CAFE_16570</name>
    <name evidence="2" type="ORF">HCR03_11770</name>
</gene>
<evidence type="ECO:0000313" key="2">
    <source>
        <dbReference type="EMBL" id="QNK39428.1"/>
    </source>
</evidence>
<dbReference type="KEGG" id="cfem:HCR03_11770"/>
<dbReference type="SUPFAM" id="SSF51556">
    <property type="entry name" value="Metallo-dependent hydrolases"/>
    <property type="match status" value="1"/>
</dbReference>
<dbReference type="PROSITE" id="PS51365">
    <property type="entry name" value="RENAL_DIPEPTIDASE_2"/>
    <property type="match status" value="1"/>
</dbReference>
<evidence type="ECO:0000313" key="3">
    <source>
        <dbReference type="Proteomes" id="UP000469440"/>
    </source>
</evidence>
<dbReference type="EMBL" id="CP060286">
    <property type="protein sequence ID" value="QNK39428.1"/>
    <property type="molecule type" value="Genomic_DNA"/>
</dbReference>
<dbReference type="GO" id="GO:0006508">
    <property type="term" value="P:proteolysis"/>
    <property type="evidence" value="ECO:0007669"/>
    <property type="project" value="InterPro"/>
</dbReference>
<dbReference type="PANTHER" id="PTHR10443:SF12">
    <property type="entry name" value="DIPEPTIDASE"/>
    <property type="match status" value="1"/>
</dbReference>
<dbReference type="PANTHER" id="PTHR10443">
    <property type="entry name" value="MICROSOMAL DIPEPTIDASE"/>
    <property type="match status" value="1"/>
</dbReference>
<accession>A0A6N8HZC4</accession>
<sequence>MKYFDLHCDTATECYEKKLGLSENGLHIDLKRTKRFDLWAQVFAVFIRDGLRGEAAFHYFQAVVKNLKEMLAEEKENGAPVLCRDGRELERARSGGRNMALLSIEGAAALGGELSNLAKTREEGVRMITLTWNGPNELGDGCMTPSAEGLSRFGKEVVREMAELGMAVDVSHLSEKGFWDVARLVKGPFVATHSDSKHVTDHPRNLTDDQFREIAGRGGVVGLNLFSKFTGGSGTVEDLLRHAEHFLNLGGEKTVAVGADLDGCRLEAEVRGIGDMGLLYDAMRASFGEKLADDIFFNNAYRFFTQNLK</sequence>
<proteinExistence type="predicted"/>
<accession>A0A7G8T737</accession>
<dbReference type="RefSeq" id="WP_066645861.1">
    <property type="nucleotide sequence ID" value="NZ_CP060286.1"/>
</dbReference>
<dbReference type="Proteomes" id="UP000469440">
    <property type="component" value="Unassembled WGS sequence"/>
</dbReference>
<reference evidence="1 3" key="1">
    <citation type="submission" date="2019-09" db="EMBL/GenBank/DDBJ databases">
        <title>Genome sequence of Clostridium sp. EA1.</title>
        <authorList>
            <person name="Poehlein A."/>
            <person name="Bengelsdorf F.R."/>
            <person name="Daniel R."/>
        </authorList>
    </citation>
    <scope>NUCLEOTIDE SEQUENCE [LARGE SCALE GENOMIC DNA]</scope>
    <source>
        <strain evidence="1 3">EA1</strain>
    </source>
</reference>
<reference evidence="2 4" key="2">
    <citation type="submission" date="2020-08" db="EMBL/GenBank/DDBJ databases">
        <title>The isolate Caproiciproducens sp. 7D4C2 produces n-caproate at mildly acidic conditions from hexoses: genome and rBOX comparison with related strains and chain-elongating bacteria.</title>
        <authorList>
            <person name="Esquivel-Elizondo S."/>
            <person name="Bagci C."/>
            <person name="Temovska M."/>
            <person name="Jeon B.S."/>
            <person name="Bessarab I."/>
            <person name="Williams R.B.H."/>
            <person name="Huson D.H."/>
            <person name="Angenent L.T."/>
        </authorList>
    </citation>
    <scope>NUCLEOTIDE SEQUENCE [LARGE SCALE GENOMIC DNA]</scope>
    <source>
        <strain evidence="2 4">7D4C2</strain>
    </source>
</reference>
<evidence type="ECO:0000313" key="4">
    <source>
        <dbReference type="Proteomes" id="UP000515909"/>
    </source>
</evidence>
<dbReference type="EMBL" id="VWXL01000052">
    <property type="protein sequence ID" value="MVB10955.1"/>
    <property type="molecule type" value="Genomic_DNA"/>
</dbReference>
<dbReference type="GO" id="GO:0070573">
    <property type="term" value="F:metallodipeptidase activity"/>
    <property type="evidence" value="ECO:0007669"/>
    <property type="project" value="InterPro"/>
</dbReference>
<dbReference type="InterPro" id="IPR032466">
    <property type="entry name" value="Metal_Hydrolase"/>
</dbReference>
<dbReference type="AlphaFoldDB" id="A0A6N8HZC4"/>
<organism evidence="1 3">
    <name type="scientific">Caproicibacter fermentans</name>
    <dbReference type="NCBI Taxonomy" id="2576756"/>
    <lineage>
        <taxon>Bacteria</taxon>
        <taxon>Bacillati</taxon>
        <taxon>Bacillota</taxon>
        <taxon>Clostridia</taxon>
        <taxon>Eubacteriales</taxon>
        <taxon>Acutalibacteraceae</taxon>
        <taxon>Caproicibacter</taxon>
    </lineage>
</organism>
<evidence type="ECO:0000313" key="1">
    <source>
        <dbReference type="EMBL" id="MVB10955.1"/>
    </source>
</evidence>
<protein>
    <submittedName>
        <fullName evidence="1">Membrane dipeptidase</fullName>
    </submittedName>
</protein>
<dbReference type="Gene3D" id="3.20.20.140">
    <property type="entry name" value="Metal-dependent hydrolases"/>
    <property type="match status" value="1"/>
</dbReference>
<keyword evidence="3" id="KW-1185">Reference proteome</keyword>
<dbReference type="Pfam" id="PF01244">
    <property type="entry name" value="Peptidase_M19"/>
    <property type="match status" value="1"/>
</dbReference>
<name>A0A6N8HZC4_9FIRM</name>
<dbReference type="InterPro" id="IPR008257">
    <property type="entry name" value="Pept_M19"/>
</dbReference>